<name>A0A2R7YUQ2_9ACTN</name>
<dbReference type="SUPFAM" id="SSF55961">
    <property type="entry name" value="Bet v1-like"/>
    <property type="match status" value="1"/>
</dbReference>
<evidence type="ECO:0000313" key="1">
    <source>
        <dbReference type="EMBL" id="PUA80034.1"/>
    </source>
</evidence>
<comment type="caution">
    <text evidence="1">The sequence shown here is derived from an EMBL/GenBank/DDBJ whole genome shotgun (WGS) entry which is preliminary data.</text>
</comment>
<reference evidence="1 2" key="1">
    <citation type="submission" date="2018-03" db="EMBL/GenBank/DDBJ databases">
        <authorList>
            <person name="Keele B.F."/>
        </authorList>
    </citation>
    <scope>NUCLEOTIDE SEQUENCE [LARGE SCALE GENOMIC DNA]</scope>
    <source>
        <strain evidence="1 2">IB-3</strain>
    </source>
</reference>
<protein>
    <recommendedName>
        <fullName evidence="3">Cyclase</fullName>
    </recommendedName>
</protein>
<keyword evidence="2" id="KW-1185">Reference proteome</keyword>
<dbReference type="Proteomes" id="UP000244867">
    <property type="component" value="Unassembled WGS sequence"/>
</dbReference>
<evidence type="ECO:0000313" key="2">
    <source>
        <dbReference type="Proteomes" id="UP000244867"/>
    </source>
</evidence>
<dbReference type="Gene3D" id="3.30.530.20">
    <property type="match status" value="1"/>
</dbReference>
<gene>
    <name evidence="1" type="ORF">C7S10_15885</name>
</gene>
<evidence type="ECO:0008006" key="3">
    <source>
        <dbReference type="Google" id="ProtNLM"/>
    </source>
</evidence>
<dbReference type="Pfam" id="PF10604">
    <property type="entry name" value="Polyketide_cyc2"/>
    <property type="match status" value="1"/>
</dbReference>
<dbReference type="AlphaFoldDB" id="A0A2R7YUQ2"/>
<dbReference type="InterPro" id="IPR019587">
    <property type="entry name" value="Polyketide_cyclase/dehydratase"/>
</dbReference>
<dbReference type="OrthoDB" id="3574148at2"/>
<proteinExistence type="predicted"/>
<sequence length="184" mass="20975">MWTKSIRRSSEMSTWRGYRATAVGVDPRLGQVNRFRARNTSEATLRSEPHLVWKVLTDPDLLPELTPYLKRIEVDGDRWTWHLTRIPVMSATITPTFTEVMTFEEPTRIVFAHDAERTDERTGVEGHYELTPDGTGTHVAIDLEIWCDLPLPRVSRIAVETVMSGVVAAMGKRFASNMLRHLGE</sequence>
<dbReference type="InterPro" id="IPR023393">
    <property type="entry name" value="START-like_dom_sf"/>
</dbReference>
<accession>A0A2R7YUQ2</accession>
<organism evidence="1 2">
    <name type="scientific">Nocardioides currus</name>
    <dbReference type="NCBI Taxonomy" id="2133958"/>
    <lineage>
        <taxon>Bacteria</taxon>
        <taxon>Bacillati</taxon>
        <taxon>Actinomycetota</taxon>
        <taxon>Actinomycetes</taxon>
        <taxon>Propionibacteriales</taxon>
        <taxon>Nocardioidaceae</taxon>
        <taxon>Nocardioides</taxon>
    </lineage>
</organism>
<dbReference type="EMBL" id="PYXZ01000007">
    <property type="protein sequence ID" value="PUA80034.1"/>
    <property type="molecule type" value="Genomic_DNA"/>
</dbReference>